<dbReference type="Pfam" id="PF00149">
    <property type="entry name" value="Metallophos"/>
    <property type="match status" value="1"/>
</dbReference>
<accession>A0A642VDD1</accession>
<dbReference type="PANTHER" id="PTHR22953:SF145">
    <property type="entry name" value="PURPLE ACID PHOSPHATASE"/>
    <property type="match status" value="1"/>
</dbReference>
<dbReference type="InterPro" id="IPR015914">
    <property type="entry name" value="PAPs_N"/>
</dbReference>
<dbReference type="PANTHER" id="PTHR22953">
    <property type="entry name" value="ACID PHOSPHATASE RELATED"/>
    <property type="match status" value="1"/>
</dbReference>
<dbReference type="GO" id="GO:0046872">
    <property type="term" value="F:metal ion binding"/>
    <property type="evidence" value="ECO:0007669"/>
    <property type="project" value="InterPro"/>
</dbReference>
<dbReference type="SUPFAM" id="SSF49363">
    <property type="entry name" value="Purple acid phosphatase, N-terminal domain"/>
    <property type="match status" value="1"/>
</dbReference>
<protein>
    <recommendedName>
        <fullName evidence="4">Purple acid phosphatase</fullName>
        <ecNumber evidence="4">3.1.3.2</ecNumber>
    </recommendedName>
</protein>
<keyword evidence="3" id="KW-0325">Glycoprotein</keyword>
<dbReference type="Proteomes" id="UP000761534">
    <property type="component" value="Unassembled WGS sequence"/>
</dbReference>
<feature type="domain" description="Calcineurin-like phosphoesterase" evidence="5">
    <location>
        <begin position="129"/>
        <end position="384"/>
    </location>
</feature>
<keyword evidence="2 4" id="KW-0378">Hydrolase</keyword>
<evidence type="ECO:0000313" key="9">
    <source>
        <dbReference type="Proteomes" id="UP000761534"/>
    </source>
</evidence>
<dbReference type="InterPro" id="IPR008963">
    <property type="entry name" value="Purple_acid_Pase-like_N"/>
</dbReference>
<feature type="chain" id="PRO_5025090367" description="Purple acid phosphatase" evidence="4">
    <location>
        <begin position="20"/>
        <end position="492"/>
    </location>
</feature>
<comment type="caution">
    <text evidence="8">The sequence shown here is derived from an EMBL/GenBank/DDBJ whole genome shotgun (WGS) entry which is preliminary data.</text>
</comment>
<evidence type="ECO:0000313" key="8">
    <source>
        <dbReference type="EMBL" id="KAA8917387.1"/>
    </source>
</evidence>
<dbReference type="VEuPathDB" id="FungiDB:TRICI_000466"/>
<proteinExistence type="inferred from homology"/>
<feature type="domain" description="Purple acid phosphatase C-terminal" evidence="6">
    <location>
        <begin position="406"/>
        <end position="467"/>
    </location>
</feature>
<dbReference type="Gene3D" id="2.60.40.380">
    <property type="entry name" value="Purple acid phosphatase-like, N-terminal"/>
    <property type="match status" value="1"/>
</dbReference>
<evidence type="ECO:0000259" key="7">
    <source>
        <dbReference type="Pfam" id="PF16656"/>
    </source>
</evidence>
<evidence type="ECO:0000256" key="4">
    <source>
        <dbReference type="RuleBase" id="RU361203"/>
    </source>
</evidence>
<comment type="catalytic activity">
    <reaction evidence="4">
        <text>a phosphate monoester + H2O = an alcohol + phosphate</text>
        <dbReference type="Rhea" id="RHEA:15017"/>
        <dbReference type="ChEBI" id="CHEBI:15377"/>
        <dbReference type="ChEBI" id="CHEBI:30879"/>
        <dbReference type="ChEBI" id="CHEBI:43474"/>
        <dbReference type="ChEBI" id="CHEBI:67140"/>
        <dbReference type="EC" id="3.1.3.2"/>
    </reaction>
</comment>
<reference evidence="8" key="1">
    <citation type="journal article" date="2019" name="G3 (Bethesda)">
        <title>Genome Assemblies of Two Rare Opportunistic Yeast Pathogens: Diutina rugosa (syn. Candida rugosa) and Trichomonascus ciferrii (syn. Candida ciferrii).</title>
        <authorList>
            <person name="Mixao V."/>
            <person name="Saus E."/>
            <person name="Hansen A.P."/>
            <person name="Lass-Florl C."/>
            <person name="Gabaldon T."/>
        </authorList>
    </citation>
    <scope>NUCLEOTIDE SEQUENCE</scope>
    <source>
        <strain evidence="8">CBS 4856</strain>
    </source>
</reference>
<dbReference type="AlphaFoldDB" id="A0A642VDD1"/>
<dbReference type="CDD" id="cd00839">
    <property type="entry name" value="MPP_PAPs"/>
    <property type="match status" value="1"/>
</dbReference>
<dbReference type="EMBL" id="SWFS01000038">
    <property type="protein sequence ID" value="KAA8917387.1"/>
    <property type="molecule type" value="Genomic_DNA"/>
</dbReference>
<dbReference type="Gene3D" id="3.60.21.10">
    <property type="match status" value="1"/>
</dbReference>
<dbReference type="SUPFAM" id="SSF56300">
    <property type="entry name" value="Metallo-dependent phosphatases"/>
    <property type="match status" value="1"/>
</dbReference>
<dbReference type="InterPro" id="IPR004843">
    <property type="entry name" value="Calcineurin-like_PHP"/>
</dbReference>
<evidence type="ECO:0000256" key="3">
    <source>
        <dbReference type="ARBA" id="ARBA00023180"/>
    </source>
</evidence>
<keyword evidence="1 4" id="KW-0732">Signal</keyword>
<evidence type="ECO:0000256" key="2">
    <source>
        <dbReference type="ARBA" id="ARBA00022801"/>
    </source>
</evidence>
<dbReference type="GO" id="GO:0003993">
    <property type="term" value="F:acid phosphatase activity"/>
    <property type="evidence" value="ECO:0007669"/>
    <property type="project" value="UniProtKB-EC"/>
</dbReference>
<sequence length="492" mass="55925">MQWLRATALALGCVGVVLSEKPTQYIYVRESGGPEQHRLAFAGDGGMAVGWNTFEKVDSPTVHYGKHKDQLTQYAVGTSSTYPTSTTWNNHVKLSQLEHNTTYYYKTKDDNNVYNFTTAPETGSKEPFTFAFVADLGTMGPLGLSADGDEEWNLQPGEMNTMDSLKSRIDEYKFIWHDGDIAYADYWLKEKVQGYLEDGSIADGPRLYEEILNSFYNDMQPLSAVRPYMVGPGNHESNCNNGGYKNYTSSICVEGQTNFTGYNAHYKMPSQESGGVENMWYSFDYGQVHFVQFNTETDFPNYPEKEGMNATNFGKHNEQLDWIKKDLQNVDRSKTPWVIAAGHRPWYVAIEEKEDAQKACQQAFEQLFYENGVDVMLYGHVHNYQTFYPLLDGKVDKNGFNNPKFPVHILNGAAGHYDGLDEVDFDHKPDGFRKGFSVYGWSKFIVHNETHLTQEFVASGNNTILDSFTIYKERENANPPDDMIISIDLRDS</sequence>
<gene>
    <name evidence="8" type="ORF">TRICI_000466</name>
</gene>
<organism evidence="8 9">
    <name type="scientific">Trichomonascus ciferrii</name>
    <dbReference type="NCBI Taxonomy" id="44093"/>
    <lineage>
        <taxon>Eukaryota</taxon>
        <taxon>Fungi</taxon>
        <taxon>Dikarya</taxon>
        <taxon>Ascomycota</taxon>
        <taxon>Saccharomycotina</taxon>
        <taxon>Dipodascomycetes</taxon>
        <taxon>Dipodascales</taxon>
        <taxon>Trichomonascaceae</taxon>
        <taxon>Trichomonascus</taxon>
        <taxon>Trichomonascus ciferrii complex</taxon>
    </lineage>
</organism>
<dbReference type="InterPro" id="IPR041792">
    <property type="entry name" value="MPP_PAP"/>
</dbReference>
<evidence type="ECO:0000259" key="6">
    <source>
        <dbReference type="Pfam" id="PF14008"/>
    </source>
</evidence>
<feature type="domain" description="Purple acid phosphatase N-terminal" evidence="7">
    <location>
        <begin position="34"/>
        <end position="118"/>
    </location>
</feature>
<dbReference type="OrthoDB" id="45007at2759"/>
<dbReference type="InterPro" id="IPR039331">
    <property type="entry name" value="PAPs-like"/>
</dbReference>
<dbReference type="Pfam" id="PF14008">
    <property type="entry name" value="Metallophos_C"/>
    <property type="match status" value="1"/>
</dbReference>
<dbReference type="InterPro" id="IPR029052">
    <property type="entry name" value="Metallo-depent_PP-like"/>
</dbReference>
<name>A0A642VDD1_9ASCO</name>
<feature type="signal peptide" evidence="4">
    <location>
        <begin position="1"/>
        <end position="19"/>
    </location>
</feature>
<keyword evidence="9" id="KW-1185">Reference proteome</keyword>
<evidence type="ECO:0000256" key="1">
    <source>
        <dbReference type="ARBA" id="ARBA00022729"/>
    </source>
</evidence>
<dbReference type="Pfam" id="PF16656">
    <property type="entry name" value="Pur_ac_phosph_N"/>
    <property type="match status" value="1"/>
</dbReference>
<comment type="similarity">
    <text evidence="4">Belongs to the metallophosphoesterase superfamily. Purple acid phosphatase family.</text>
</comment>
<evidence type="ECO:0000259" key="5">
    <source>
        <dbReference type="Pfam" id="PF00149"/>
    </source>
</evidence>
<dbReference type="InterPro" id="IPR025733">
    <property type="entry name" value="PAPs_C"/>
</dbReference>
<dbReference type="EC" id="3.1.3.2" evidence="4"/>